<gene>
    <name evidence="6" type="ORF">KDK_61190</name>
</gene>
<evidence type="ECO:0000313" key="7">
    <source>
        <dbReference type="Proteomes" id="UP000287188"/>
    </source>
</evidence>
<dbReference type="AlphaFoldDB" id="A0A402ATC6"/>
<dbReference type="PRINTS" id="PR00420">
    <property type="entry name" value="RNGMNOXGNASE"/>
</dbReference>
<dbReference type="EMBL" id="BIFS01000002">
    <property type="protein sequence ID" value="GCE22319.1"/>
    <property type="molecule type" value="Genomic_DNA"/>
</dbReference>
<evidence type="ECO:0000313" key="6">
    <source>
        <dbReference type="EMBL" id="GCE22319.1"/>
    </source>
</evidence>
<organism evidence="6 7">
    <name type="scientific">Dictyobacter kobayashii</name>
    <dbReference type="NCBI Taxonomy" id="2014872"/>
    <lineage>
        <taxon>Bacteria</taxon>
        <taxon>Bacillati</taxon>
        <taxon>Chloroflexota</taxon>
        <taxon>Ktedonobacteria</taxon>
        <taxon>Ktedonobacterales</taxon>
        <taxon>Dictyobacteraceae</taxon>
        <taxon>Dictyobacter</taxon>
    </lineage>
</organism>
<keyword evidence="2" id="KW-0285">Flavoprotein</keyword>
<reference evidence="7" key="1">
    <citation type="submission" date="2018-12" db="EMBL/GenBank/DDBJ databases">
        <title>Tengunoibacter tsumagoiensis gen. nov., sp. nov., Dictyobacter kobayashii sp. nov., D. alpinus sp. nov., and D. joshuensis sp. nov. and description of Dictyobacteraceae fam. nov. within the order Ktedonobacterales isolated from Tengu-no-mugimeshi.</title>
        <authorList>
            <person name="Wang C.M."/>
            <person name="Zheng Y."/>
            <person name="Sakai Y."/>
            <person name="Toyoda A."/>
            <person name="Minakuchi Y."/>
            <person name="Abe K."/>
            <person name="Yokota A."/>
            <person name="Yabe S."/>
        </authorList>
    </citation>
    <scope>NUCLEOTIDE SEQUENCE [LARGE SCALE GENOMIC DNA]</scope>
    <source>
        <strain evidence="7">Uno11</strain>
    </source>
</reference>
<dbReference type="PANTHER" id="PTHR43004:SF19">
    <property type="entry name" value="BINDING MONOOXYGENASE, PUTATIVE (JCVI)-RELATED"/>
    <property type="match status" value="1"/>
</dbReference>
<dbReference type="Gene3D" id="3.30.9.10">
    <property type="entry name" value="D-Amino Acid Oxidase, subunit A, domain 2"/>
    <property type="match status" value="1"/>
</dbReference>
<dbReference type="PANTHER" id="PTHR43004">
    <property type="entry name" value="TRK SYSTEM POTASSIUM UPTAKE PROTEIN"/>
    <property type="match status" value="1"/>
</dbReference>
<sequence length="552" mass="60205">MSTQTAINPVDIPVLIVGGSIVGLSTALFLTKQNIPCLLVERHSNTSIHARAGSFNTRTMELFRQVGLESPILQTETPPSELGEMGLRVESLAGAVVDTTEQIVKQQYQQPDPFTSPTRRTMIGQNKLEPIVLAHARAAGCDIRFGTELLSFTQDANSVVAQLKELATGRAYQVRASYLVAADGNRSTIRQHLEINSYGYGTLGHWASILFQTDLSELLPQRKITLCFVNNPTVEGIMGQSYAHNWGLLAHLRPDEAAILSEARCLELVHAAIGVPDWPVKLVNTLQWELAARVAEHYQAGRVFLAGDAAHVMTTMGAFGANTGIADAHNLAWKLAMVLKGQAAPSLLATYEAERQPAADLAVGVSLGLYAYRLPQHAQREIIIASASRLLDRVRLTPDAPQPTGFSVVNGYRYRSTAIITKDDTPAPLFENTPSGHPGTRAPHIWLAYQDERLSTLDLFGIGFVLLTPDSTIWSEAITSVANKLDIPLAIYGIGAKQTYTDPERAFRSAYGIASTGAVLVRPDGFIAWRTHSMPSHPTQTLEHILRKILRS</sequence>
<proteinExistence type="predicted"/>
<keyword evidence="6" id="KW-0503">Monooxygenase</keyword>
<keyword evidence="7" id="KW-1185">Reference proteome</keyword>
<dbReference type="Gene3D" id="3.50.50.60">
    <property type="entry name" value="FAD/NAD(P)-binding domain"/>
    <property type="match status" value="1"/>
</dbReference>
<dbReference type="Proteomes" id="UP000287188">
    <property type="component" value="Unassembled WGS sequence"/>
</dbReference>
<protein>
    <submittedName>
        <fullName evidence="6">FAD-binding monooxygenase</fullName>
    </submittedName>
</protein>
<accession>A0A402ATC6</accession>
<keyword evidence="4" id="KW-0472">Membrane</keyword>
<keyword evidence="4" id="KW-1133">Transmembrane helix</keyword>
<dbReference type="OrthoDB" id="9766816at2"/>
<keyword evidence="6" id="KW-0560">Oxidoreductase</keyword>
<keyword evidence="3" id="KW-0274">FAD</keyword>
<dbReference type="RefSeq" id="WP_126555002.1">
    <property type="nucleotide sequence ID" value="NZ_BIFS01000002.1"/>
</dbReference>
<dbReference type="Pfam" id="PF21274">
    <property type="entry name" value="Rng_hyd_C"/>
    <property type="match status" value="1"/>
</dbReference>
<evidence type="ECO:0000256" key="2">
    <source>
        <dbReference type="ARBA" id="ARBA00022630"/>
    </source>
</evidence>
<dbReference type="InterPro" id="IPR050641">
    <property type="entry name" value="RIFMO-like"/>
</dbReference>
<dbReference type="SUPFAM" id="SSF51905">
    <property type="entry name" value="FAD/NAD(P)-binding domain"/>
    <property type="match status" value="1"/>
</dbReference>
<dbReference type="Gene3D" id="3.40.30.120">
    <property type="match status" value="1"/>
</dbReference>
<feature type="transmembrane region" description="Helical" evidence="4">
    <location>
        <begin position="12"/>
        <end position="30"/>
    </location>
</feature>
<comment type="caution">
    <text evidence="6">The sequence shown here is derived from an EMBL/GenBank/DDBJ whole genome shotgun (WGS) entry which is preliminary data.</text>
</comment>
<evidence type="ECO:0000259" key="5">
    <source>
        <dbReference type="Pfam" id="PF01494"/>
    </source>
</evidence>
<dbReference type="Pfam" id="PF01494">
    <property type="entry name" value="FAD_binding_3"/>
    <property type="match status" value="1"/>
</dbReference>
<comment type="cofactor">
    <cofactor evidence="1">
        <name>FAD</name>
        <dbReference type="ChEBI" id="CHEBI:57692"/>
    </cofactor>
</comment>
<dbReference type="GO" id="GO:0016709">
    <property type="term" value="F:oxidoreductase activity, acting on paired donors, with incorporation or reduction of molecular oxygen, NAD(P)H as one donor, and incorporation of one atom of oxygen"/>
    <property type="evidence" value="ECO:0007669"/>
    <property type="project" value="UniProtKB-ARBA"/>
</dbReference>
<feature type="domain" description="FAD-binding" evidence="5">
    <location>
        <begin position="12"/>
        <end position="363"/>
    </location>
</feature>
<dbReference type="GO" id="GO:0071949">
    <property type="term" value="F:FAD binding"/>
    <property type="evidence" value="ECO:0007669"/>
    <property type="project" value="InterPro"/>
</dbReference>
<dbReference type="InterPro" id="IPR002938">
    <property type="entry name" value="FAD-bd"/>
</dbReference>
<evidence type="ECO:0000256" key="4">
    <source>
        <dbReference type="SAM" id="Phobius"/>
    </source>
</evidence>
<name>A0A402ATC6_9CHLR</name>
<dbReference type="InterPro" id="IPR036188">
    <property type="entry name" value="FAD/NAD-bd_sf"/>
</dbReference>
<evidence type="ECO:0000256" key="3">
    <source>
        <dbReference type="ARBA" id="ARBA00022827"/>
    </source>
</evidence>
<keyword evidence="4" id="KW-0812">Transmembrane</keyword>
<evidence type="ECO:0000256" key="1">
    <source>
        <dbReference type="ARBA" id="ARBA00001974"/>
    </source>
</evidence>